<sequence length="82" mass="9343">MYHLRLVQLPQLGQVLSIKESRQKVGSETDQLYIVPYRGADGRVQKKNGFLQFCLDSPSLNVACDLVKLFETSLKLARIYIT</sequence>
<reference evidence="1" key="1">
    <citation type="journal article" date="2023" name="G3 (Bethesda)">
        <title>A reference genome for the long-term kleptoplast-retaining sea slug Elysia crispata morphotype clarki.</title>
        <authorList>
            <person name="Eastman K.E."/>
            <person name="Pendleton A.L."/>
            <person name="Shaikh M.A."/>
            <person name="Suttiyut T."/>
            <person name="Ogas R."/>
            <person name="Tomko P."/>
            <person name="Gavelis G."/>
            <person name="Widhalm J.R."/>
            <person name="Wisecaver J.H."/>
        </authorList>
    </citation>
    <scope>NUCLEOTIDE SEQUENCE</scope>
    <source>
        <strain evidence="1">ECLA1</strain>
    </source>
</reference>
<dbReference type="Proteomes" id="UP001283361">
    <property type="component" value="Unassembled WGS sequence"/>
</dbReference>
<evidence type="ECO:0000313" key="1">
    <source>
        <dbReference type="EMBL" id="KAK3700865.1"/>
    </source>
</evidence>
<comment type="caution">
    <text evidence="1">The sequence shown here is derived from an EMBL/GenBank/DDBJ whole genome shotgun (WGS) entry which is preliminary data.</text>
</comment>
<proteinExistence type="predicted"/>
<protein>
    <submittedName>
        <fullName evidence="1">Uncharacterized protein</fullName>
    </submittedName>
</protein>
<dbReference type="EMBL" id="JAWDGP010007902">
    <property type="protein sequence ID" value="KAK3700865.1"/>
    <property type="molecule type" value="Genomic_DNA"/>
</dbReference>
<gene>
    <name evidence="1" type="ORF">RRG08_011618</name>
</gene>
<dbReference type="AlphaFoldDB" id="A0AAE0XPH0"/>
<keyword evidence="2" id="KW-1185">Reference proteome</keyword>
<organism evidence="1 2">
    <name type="scientific">Elysia crispata</name>
    <name type="common">lettuce slug</name>
    <dbReference type="NCBI Taxonomy" id="231223"/>
    <lineage>
        <taxon>Eukaryota</taxon>
        <taxon>Metazoa</taxon>
        <taxon>Spiralia</taxon>
        <taxon>Lophotrochozoa</taxon>
        <taxon>Mollusca</taxon>
        <taxon>Gastropoda</taxon>
        <taxon>Heterobranchia</taxon>
        <taxon>Euthyneura</taxon>
        <taxon>Panpulmonata</taxon>
        <taxon>Sacoglossa</taxon>
        <taxon>Placobranchoidea</taxon>
        <taxon>Plakobranchidae</taxon>
        <taxon>Elysia</taxon>
    </lineage>
</organism>
<name>A0AAE0XPH0_9GAST</name>
<accession>A0AAE0XPH0</accession>
<evidence type="ECO:0000313" key="2">
    <source>
        <dbReference type="Proteomes" id="UP001283361"/>
    </source>
</evidence>